<dbReference type="Proteomes" id="UP000027138">
    <property type="component" value="Unassembled WGS sequence"/>
</dbReference>
<proteinExistence type="predicted"/>
<reference evidence="1 2" key="1">
    <citation type="journal article" date="2014" name="PLoS ONE">
        <title>Global Analysis of Gene Expression Profiles in Physic Nut (Jatropha curcas L.) Seedlings Exposed to Salt Stress.</title>
        <authorList>
            <person name="Zhang L."/>
            <person name="Zhang C."/>
            <person name="Wu P."/>
            <person name="Chen Y."/>
            <person name="Li M."/>
            <person name="Jiang H."/>
            <person name="Wu G."/>
        </authorList>
    </citation>
    <scope>NUCLEOTIDE SEQUENCE [LARGE SCALE GENOMIC DNA]</scope>
    <source>
        <strain evidence="2">cv. GZQX0401</strain>
        <tissue evidence="1">Young leaves</tissue>
    </source>
</reference>
<gene>
    <name evidence="1" type="ORF">JCGZ_09373</name>
</gene>
<evidence type="ECO:0000313" key="1">
    <source>
        <dbReference type="EMBL" id="KDP35214.1"/>
    </source>
</evidence>
<name>A0A067KTT4_JATCU</name>
<dbReference type="AlphaFoldDB" id="A0A067KTT4"/>
<sequence>MVKFNSDATVKEGIGVGLAFVARNDTSEVLATSLRRMRKLLSLEEANIEAASFATSRSGELAFSQVMLESAYLALINQLNNNFFPMLRVGN</sequence>
<organism evidence="1 2">
    <name type="scientific">Jatropha curcas</name>
    <name type="common">Barbados nut</name>
    <dbReference type="NCBI Taxonomy" id="180498"/>
    <lineage>
        <taxon>Eukaryota</taxon>
        <taxon>Viridiplantae</taxon>
        <taxon>Streptophyta</taxon>
        <taxon>Embryophyta</taxon>
        <taxon>Tracheophyta</taxon>
        <taxon>Spermatophyta</taxon>
        <taxon>Magnoliopsida</taxon>
        <taxon>eudicotyledons</taxon>
        <taxon>Gunneridae</taxon>
        <taxon>Pentapetalae</taxon>
        <taxon>rosids</taxon>
        <taxon>fabids</taxon>
        <taxon>Malpighiales</taxon>
        <taxon>Euphorbiaceae</taxon>
        <taxon>Crotonoideae</taxon>
        <taxon>Jatropheae</taxon>
        <taxon>Jatropha</taxon>
    </lineage>
</organism>
<accession>A0A067KTT4</accession>
<protein>
    <recommendedName>
        <fullName evidence="3">RNase H type-1 domain-containing protein</fullName>
    </recommendedName>
</protein>
<keyword evidence="2" id="KW-1185">Reference proteome</keyword>
<evidence type="ECO:0000313" key="2">
    <source>
        <dbReference type="Proteomes" id="UP000027138"/>
    </source>
</evidence>
<dbReference type="EMBL" id="KK914490">
    <property type="protein sequence ID" value="KDP35214.1"/>
    <property type="molecule type" value="Genomic_DNA"/>
</dbReference>
<evidence type="ECO:0008006" key="3">
    <source>
        <dbReference type="Google" id="ProtNLM"/>
    </source>
</evidence>